<feature type="domain" description="Phosphatidate phosphatase APP1 catalytic" evidence="1">
    <location>
        <begin position="170"/>
        <end position="319"/>
    </location>
</feature>
<sequence length="365" mass="41375">MATIANHPMPKIDHPHDVIFFPTFGRFNESSDSWSVSISGAVVRPGQPNLPKRIMLRLLRRMMCAPAEAFESEIFQQRIQTFAAAALRGKRIEVQLGGRTHLVSRRSQRNGLFSGEIELSREDVLDLQQSGDLTGQWLTYKLVASQGAAVGNAPEAEFVGRAQLVGPTGVSVISDIDDTIKHSSVGDRRELLNNTFLREFQPIFGMSQLYQHWVEQGATMHYVSSSPWQLYHPLSTFCGDELFPSGTFHLRFFRLRDQLTKRIFHARRRGKGKVIHQIVREFPQRRFVLVGDSGEIDPEIYSGVTALYPDRIAAIYIRELPDRPLTFQRLAKMRRRMGDTPLQVFQCSSELPKSLEEAAVLQAVL</sequence>
<gene>
    <name evidence="2" type="ORF">Pla8534_35380</name>
</gene>
<name>A0A518DV53_9BACT</name>
<reference evidence="2 3" key="1">
    <citation type="submission" date="2019-02" db="EMBL/GenBank/DDBJ databases">
        <title>Deep-cultivation of Planctomycetes and their phenomic and genomic characterization uncovers novel biology.</title>
        <authorList>
            <person name="Wiegand S."/>
            <person name="Jogler M."/>
            <person name="Boedeker C."/>
            <person name="Pinto D."/>
            <person name="Vollmers J."/>
            <person name="Rivas-Marin E."/>
            <person name="Kohn T."/>
            <person name="Peeters S.H."/>
            <person name="Heuer A."/>
            <person name="Rast P."/>
            <person name="Oberbeckmann S."/>
            <person name="Bunk B."/>
            <person name="Jeske O."/>
            <person name="Meyerdierks A."/>
            <person name="Storesund J.E."/>
            <person name="Kallscheuer N."/>
            <person name="Luecker S."/>
            <person name="Lage O.M."/>
            <person name="Pohl T."/>
            <person name="Merkel B.J."/>
            <person name="Hornburger P."/>
            <person name="Mueller R.-W."/>
            <person name="Bruemmer F."/>
            <person name="Labrenz M."/>
            <person name="Spormann A.M."/>
            <person name="Op den Camp H."/>
            <person name="Overmann J."/>
            <person name="Amann R."/>
            <person name="Jetten M.S.M."/>
            <person name="Mascher T."/>
            <person name="Medema M.H."/>
            <person name="Devos D.P."/>
            <person name="Kaster A.-K."/>
            <person name="Ovreas L."/>
            <person name="Rohde M."/>
            <person name="Galperin M.Y."/>
            <person name="Jogler C."/>
        </authorList>
    </citation>
    <scope>NUCLEOTIDE SEQUENCE [LARGE SCALE GENOMIC DNA]</scope>
    <source>
        <strain evidence="2 3">Pla85_3_4</strain>
    </source>
</reference>
<proteinExistence type="predicted"/>
<accession>A0A518DV53</accession>
<dbReference type="InterPro" id="IPR052935">
    <property type="entry name" value="Mg2+_PAP"/>
</dbReference>
<organism evidence="2 3">
    <name type="scientific">Lignipirellula cremea</name>
    <dbReference type="NCBI Taxonomy" id="2528010"/>
    <lineage>
        <taxon>Bacteria</taxon>
        <taxon>Pseudomonadati</taxon>
        <taxon>Planctomycetota</taxon>
        <taxon>Planctomycetia</taxon>
        <taxon>Pirellulales</taxon>
        <taxon>Pirellulaceae</taxon>
        <taxon>Lignipirellula</taxon>
    </lineage>
</organism>
<evidence type="ECO:0000313" key="2">
    <source>
        <dbReference type="EMBL" id="QDU95721.1"/>
    </source>
</evidence>
<evidence type="ECO:0000313" key="3">
    <source>
        <dbReference type="Proteomes" id="UP000317648"/>
    </source>
</evidence>
<keyword evidence="3" id="KW-1185">Reference proteome</keyword>
<dbReference type="Proteomes" id="UP000317648">
    <property type="component" value="Chromosome"/>
</dbReference>
<dbReference type="PANTHER" id="PTHR28208">
    <property type="entry name" value="PHOSPHATIDATE PHOSPHATASE APP1"/>
    <property type="match status" value="1"/>
</dbReference>
<dbReference type="InterPro" id="IPR019236">
    <property type="entry name" value="APP1_cat"/>
</dbReference>
<dbReference type="KEGG" id="lcre:Pla8534_35380"/>
<dbReference type="OrthoDB" id="9789875at2"/>
<protein>
    <recommendedName>
        <fullName evidence="1">Phosphatidate phosphatase APP1 catalytic domain-containing protein</fullName>
    </recommendedName>
</protein>
<evidence type="ECO:0000259" key="1">
    <source>
        <dbReference type="Pfam" id="PF09949"/>
    </source>
</evidence>
<dbReference type="AlphaFoldDB" id="A0A518DV53"/>
<dbReference type="PANTHER" id="PTHR28208:SF1">
    <property type="entry name" value="FILAMENT ORGANIZATION PROTEIN APP1-LIKE, PUTATIVE (AFU_ORTHOLOGUE AFUA_1G06650)-RELATED"/>
    <property type="match status" value="1"/>
</dbReference>
<dbReference type="EMBL" id="CP036433">
    <property type="protein sequence ID" value="QDU95721.1"/>
    <property type="molecule type" value="Genomic_DNA"/>
</dbReference>
<dbReference type="Pfam" id="PF09949">
    <property type="entry name" value="APP1_cat"/>
    <property type="match status" value="1"/>
</dbReference>
<dbReference type="GO" id="GO:0008195">
    <property type="term" value="F:phosphatidate phosphatase activity"/>
    <property type="evidence" value="ECO:0007669"/>
    <property type="project" value="InterPro"/>
</dbReference>